<protein>
    <submittedName>
        <fullName evidence="1">Uncharacterized protein</fullName>
    </submittedName>
</protein>
<dbReference type="AlphaFoldDB" id="A0AAP3A593"/>
<organism evidence="1 2">
    <name type="scientific">Escherichia coli</name>
    <dbReference type="NCBI Taxonomy" id="562"/>
    <lineage>
        <taxon>Bacteria</taxon>
        <taxon>Pseudomonadati</taxon>
        <taxon>Pseudomonadota</taxon>
        <taxon>Gammaproteobacteria</taxon>
        <taxon>Enterobacterales</taxon>
        <taxon>Enterobacteriaceae</taxon>
        <taxon>Escherichia</taxon>
    </lineage>
</organism>
<feature type="non-terminal residue" evidence="1">
    <location>
        <position position="1"/>
    </location>
</feature>
<comment type="caution">
    <text evidence="1">The sequence shown here is derived from an EMBL/GenBank/DDBJ whole genome shotgun (WGS) entry which is preliminary data.</text>
</comment>
<evidence type="ECO:0000313" key="1">
    <source>
        <dbReference type="EMBL" id="MCV5626519.1"/>
    </source>
</evidence>
<accession>A0AAP3A593</accession>
<sequence length="80" mass="8754">IKLNPILRVTVFREKNSGDVPAGAEINDTGELDFPVDVADGATIRVLFLPVIDCFTFILSDKKPSEVIKTRILLISSLPT</sequence>
<proteinExistence type="predicted"/>
<gene>
    <name evidence="1" type="ORF">OFN31_33375</name>
</gene>
<dbReference type="EMBL" id="JAOVKC010001671">
    <property type="protein sequence ID" value="MCV5626519.1"/>
    <property type="molecule type" value="Genomic_DNA"/>
</dbReference>
<reference evidence="1" key="1">
    <citation type="submission" date="2023-06" db="EMBL/GenBank/DDBJ databases">
        <title>Deciphering the underlying mechanisms mediating the transmission of blaNDM gene from human to animals in China.</title>
        <authorList>
            <person name="Chen K."/>
            <person name="Chen S."/>
        </authorList>
    </citation>
    <scope>NUCLEOTIDE SEQUENCE</scope>
    <source>
        <strain evidence="1">1199</strain>
    </source>
</reference>
<feature type="non-terminal residue" evidence="1">
    <location>
        <position position="80"/>
    </location>
</feature>
<evidence type="ECO:0000313" key="2">
    <source>
        <dbReference type="Proteomes" id="UP001208624"/>
    </source>
</evidence>
<dbReference type="Proteomes" id="UP001208624">
    <property type="component" value="Unassembled WGS sequence"/>
</dbReference>
<name>A0AAP3A593_ECOLX</name>